<accession>A0A562T303</accession>
<evidence type="ECO:0000256" key="4">
    <source>
        <dbReference type="ARBA" id="ARBA00020076"/>
    </source>
</evidence>
<name>A0A562T303_9HYPH</name>
<feature type="binding site" description="axial binding residue" evidence="12">
    <location>
        <position position="85"/>
    </location>
    <ligand>
        <name>heme</name>
        <dbReference type="ChEBI" id="CHEBI:30413"/>
        <note>ligand shared with second transmembrane subunit</note>
    </ligand>
    <ligandPart>
        <name>Fe</name>
        <dbReference type="ChEBI" id="CHEBI:18248"/>
    </ligandPart>
</feature>
<protein>
    <recommendedName>
        <fullName evidence="4">Succinate dehydrogenase cytochrome b556 subunit</fullName>
    </recommendedName>
</protein>
<comment type="caution">
    <text evidence="14">The sequence shown here is derived from an EMBL/GenBank/DDBJ whole genome shotgun (WGS) entry which is preliminary data.</text>
</comment>
<evidence type="ECO:0000256" key="2">
    <source>
        <dbReference type="ARBA" id="ARBA00004141"/>
    </source>
</evidence>
<dbReference type="GO" id="GO:0009055">
    <property type="term" value="F:electron transfer activity"/>
    <property type="evidence" value="ECO:0007669"/>
    <property type="project" value="InterPro"/>
</dbReference>
<dbReference type="OrthoDB" id="9799441at2"/>
<comment type="subcellular location">
    <subcellularLocation>
        <location evidence="2">Membrane</location>
        <topology evidence="2">Multi-pass membrane protein</topology>
    </subcellularLocation>
</comment>
<comment type="subunit">
    <text evidence="11">Part of an enzyme complex containing four subunits: a flavoprotein, an iron-sulfur protein, plus two membrane-anchoring proteins, SdhC and SdhD. The complex can form homotrimers.</text>
</comment>
<proteinExistence type="inferred from homology"/>
<sequence length="132" mass="14588">MSNADLQGKRPLSPHLQIYKPILTMVMSILHRITGAALYFGTILLAWWLIAAAAGPSYFNFVNDIYGSIIGRLILFGFTWALVHHMLGGLRHFIWDMGAGFGREARELLAKATIIGSVCLTIVLWIIGFAVS</sequence>
<dbReference type="InterPro" id="IPR034804">
    <property type="entry name" value="SQR/QFR_C/D"/>
</dbReference>
<dbReference type="Pfam" id="PF01127">
    <property type="entry name" value="Sdh_cyt"/>
    <property type="match status" value="1"/>
</dbReference>
<dbReference type="GO" id="GO:0046872">
    <property type="term" value="F:metal ion binding"/>
    <property type="evidence" value="ECO:0007669"/>
    <property type="project" value="UniProtKB-KW"/>
</dbReference>
<comment type="similarity">
    <text evidence="3">Belongs to the cytochrome b560 family.</text>
</comment>
<dbReference type="GO" id="GO:0016020">
    <property type="term" value="C:membrane"/>
    <property type="evidence" value="ECO:0007669"/>
    <property type="project" value="UniProtKB-SubCell"/>
</dbReference>
<evidence type="ECO:0000256" key="7">
    <source>
        <dbReference type="ARBA" id="ARBA00022723"/>
    </source>
</evidence>
<keyword evidence="8 13" id="KW-1133">Transmembrane helix</keyword>
<dbReference type="NCBIfam" id="TIGR02970">
    <property type="entry name" value="succ_dehyd_cytB"/>
    <property type="match status" value="1"/>
</dbReference>
<keyword evidence="5 12" id="KW-0349">Heme</keyword>
<dbReference type="InterPro" id="IPR000701">
    <property type="entry name" value="SuccDH_FuR_B_TM-su"/>
</dbReference>
<dbReference type="Gene3D" id="1.20.1300.10">
    <property type="entry name" value="Fumarate reductase/succinate dehydrogenase, transmembrane subunit"/>
    <property type="match status" value="1"/>
</dbReference>
<feature type="transmembrane region" description="Helical" evidence="13">
    <location>
        <begin position="108"/>
        <end position="131"/>
    </location>
</feature>
<evidence type="ECO:0000256" key="8">
    <source>
        <dbReference type="ARBA" id="ARBA00022989"/>
    </source>
</evidence>
<gene>
    <name evidence="14" type="ORF">JM93_02496</name>
</gene>
<evidence type="ECO:0000256" key="11">
    <source>
        <dbReference type="ARBA" id="ARBA00025912"/>
    </source>
</evidence>
<evidence type="ECO:0000313" key="15">
    <source>
        <dbReference type="Proteomes" id="UP000320593"/>
    </source>
</evidence>
<evidence type="ECO:0000313" key="14">
    <source>
        <dbReference type="EMBL" id="TWI87256.1"/>
    </source>
</evidence>
<dbReference type="PROSITE" id="PS01001">
    <property type="entry name" value="SDH_CYT_2"/>
    <property type="match status" value="1"/>
</dbReference>
<feature type="transmembrane region" description="Helical" evidence="13">
    <location>
        <begin position="37"/>
        <end position="59"/>
    </location>
</feature>
<dbReference type="InterPro" id="IPR018495">
    <property type="entry name" value="Succ_DH_cyt_bsu_CS"/>
</dbReference>
<evidence type="ECO:0000256" key="1">
    <source>
        <dbReference type="ARBA" id="ARBA00004050"/>
    </source>
</evidence>
<dbReference type="PIRSF" id="PIRSF000178">
    <property type="entry name" value="SDH_cyt_b560"/>
    <property type="match status" value="1"/>
</dbReference>
<evidence type="ECO:0000256" key="13">
    <source>
        <dbReference type="SAM" id="Phobius"/>
    </source>
</evidence>
<evidence type="ECO:0000256" key="12">
    <source>
        <dbReference type="PIRSR" id="PIRSR000178-1"/>
    </source>
</evidence>
<keyword evidence="10 13" id="KW-0472">Membrane</keyword>
<keyword evidence="6 13" id="KW-0812">Transmembrane</keyword>
<evidence type="ECO:0000256" key="10">
    <source>
        <dbReference type="ARBA" id="ARBA00023136"/>
    </source>
</evidence>
<keyword evidence="15" id="KW-1185">Reference proteome</keyword>
<dbReference type="RefSeq" id="WP_145343690.1">
    <property type="nucleotide sequence ID" value="NZ_SMLY01000082.1"/>
</dbReference>
<evidence type="ECO:0000256" key="9">
    <source>
        <dbReference type="ARBA" id="ARBA00023004"/>
    </source>
</evidence>
<organism evidence="14 15">
    <name type="scientific">Roseibium hamelinense</name>
    <dbReference type="NCBI Taxonomy" id="150831"/>
    <lineage>
        <taxon>Bacteria</taxon>
        <taxon>Pseudomonadati</taxon>
        <taxon>Pseudomonadota</taxon>
        <taxon>Alphaproteobacteria</taxon>
        <taxon>Hyphomicrobiales</taxon>
        <taxon>Stappiaceae</taxon>
        <taxon>Roseibium</taxon>
    </lineage>
</organism>
<comment type="function">
    <text evidence="1">Membrane-anchoring subunit of succinate dehydrogenase (SDH).</text>
</comment>
<dbReference type="PANTHER" id="PTHR10978:SF5">
    <property type="entry name" value="SUCCINATE DEHYDROGENASE CYTOCHROME B560 SUBUNIT, MITOCHONDRIAL"/>
    <property type="match status" value="1"/>
</dbReference>
<dbReference type="GO" id="GO:0006099">
    <property type="term" value="P:tricarboxylic acid cycle"/>
    <property type="evidence" value="ECO:0007669"/>
    <property type="project" value="InterPro"/>
</dbReference>
<dbReference type="InterPro" id="IPR014314">
    <property type="entry name" value="Succ_DH_cytb556"/>
</dbReference>
<dbReference type="EMBL" id="VLLF01000005">
    <property type="protein sequence ID" value="TWI87256.1"/>
    <property type="molecule type" value="Genomic_DNA"/>
</dbReference>
<evidence type="ECO:0000256" key="3">
    <source>
        <dbReference type="ARBA" id="ARBA00007244"/>
    </source>
</evidence>
<dbReference type="CDD" id="cd03499">
    <property type="entry name" value="SQR_TypeC_SdhC"/>
    <property type="match status" value="1"/>
</dbReference>
<dbReference type="PROSITE" id="PS01000">
    <property type="entry name" value="SDH_CYT_1"/>
    <property type="match status" value="1"/>
</dbReference>
<dbReference type="PANTHER" id="PTHR10978">
    <property type="entry name" value="SUCCINATE DEHYDROGENASE CYTOCHROME B560 SUBUNIT"/>
    <property type="match status" value="1"/>
</dbReference>
<dbReference type="SUPFAM" id="SSF81343">
    <property type="entry name" value="Fumarate reductase respiratory complex transmembrane subunits"/>
    <property type="match status" value="1"/>
</dbReference>
<dbReference type="AlphaFoldDB" id="A0A562T303"/>
<keyword evidence="9 12" id="KW-0408">Iron</keyword>
<comment type="cofactor">
    <cofactor evidence="12">
        <name>heme</name>
        <dbReference type="ChEBI" id="CHEBI:30413"/>
    </cofactor>
    <text evidence="12">The heme is bound between the two transmembrane subunits.</text>
</comment>
<evidence type="ECO:0000256" key="6">
    <source>
        <dbReference type="ARBA" id="ARBA00022692"/>
    </source>
</evidence>
<dbReference type="Proteomes" id="UP000320593">
    <property type="component" value="Unassembled WGS sequence"/>
</dbReference>
<reference evidence="14 15" key="1">
    <citation type="submission" date="2019-07" db="EMBL/GenBank/DDBJ databases">
        <title>Genomic Encyclopedia of Archaeal and Bacterial Type Strains, Phase II (KMG-II): from individual species to whole genera.</title>
        <authorList>
            <person name="Goeker M."/>
        </authorList>
    </citation>
    <scope>NUCLEOTIDE SEQUENCE [LARGE SCALE GENOMIC DNA]</scope>
    <source>
        <strain evidence="14 15">ATCC BAA-252</strain>
    </source>
</reference>
<keyword evidence="7 12" id="KW-0479">Metal-binding</keyword>
<feature type="transmembrane region" description="Helical" evidence="13">
    <location>
        <begin position="65"/>
        <end position="87"/>
    </location>
</feature>
<evidence type="ECO:0000256" key="5">
    <source>
        <dbReference type="ARBA" id="ARBA00022617"/>
    </source>
</evidence>